<protein>
    <submittedName>
        <fullName evidence="1">Uncharacterized protein</fullName>
    </submittedName>
</protein>
<name>A0A7Z0BCT7_9ACTN</name>
<keyword evidence="2" id="KW-1185">Reference proteome</keyword>
<comment type="caution">
    <text evidence="1">The sequence shown here is derived from an EMBL/GenBank/DDBJ whole genome shotgun (WGS) entry which is preliminary data.</text>
</comment>
<organism evidence="1 2">
    <name type="scientific">Micromonospora jinlongensis</name>
    <dbReference type="NCBI Taxonomy" id="1287877"/>
    <lineage>
        <taxon>Bacteria</taxon>
        <taxon>Bacillati</taxon>
        <taxon>Actinomycetota</taxon>
        <taxon>Actinomycetes</taxon>
        <taxon>Micromonosporales</taxon>
        <taxon>Micromonosporaceae</taxon>
        <taxon>Micromonospora</taxon>
    </lineage>
</organism>
<evidence type="ECO:0000313" key="2">
    <source>
        <dbReference type="Proteomes" id="UP000523545"/>
    </source>
</evidence>
<accession>A0A7Z0BCT7</accession>
<sequence length="46" mass="5102">MDSDYLPTIAAMVIHSRPLRFRPDEASLPSFGLGSLLSPPPQFEDE</sequence>
<dbReference type="EMBL" id="JACCHK010000001">
    <property type="protein sequence ID" value="NYH40319.1"/>
    <property type="molecule type" value="Genomic_DNA"/>
</dbReference>
<proteinExistence type="predicted"/>
<gene>
    <name evidence="1" type="ORF">HNR22_000046</name>
</gene>
<dbReference type="AlphaFoldDB" id="A0A7Z0BCT7"/>
<evidence type="ECO:0000313" key="1">
    <source>
        <dbReference type="EMBL" id="NYH40319.1"/>
    </source>
</evidence>
<reference evidence="1 2" key="1">
    <citation type="submission" date="2020-07" db="EMBL/GenBank/DDBJ databases">
        <title>Sequencing the genomes of 1000 actinobacteria strains.</title>
        <authorList>
            <person name="Klenk H.-P."/>
        </authorList>
    </citation>
    <scope>NUCLEOTIDE SEQUENCE [LARGE SCALE GENOMIC DNA]</scope>
    <source>
        <strain evidence="1 2">DSM 45876</strain>
    </source>
</reference>
<dbReference type="Proteomes" id="UP000523545">
    <property type="component" value="Unassembled WGS sequence"/>
</dbReference>